<dbReference type="AlphaFoldDB" id="A0AA37WMI8"/>
<dbReference type="SUPFAM" id="SSF48208">
    <property type="entry name" value="Six-hairpin glycosidases"/>
    <property type="match status" value="1"/>
</dbReference>
<dbReference type="InterPro" id="IPR006425">
    <property type="entry name" value="Glucoamylase_bac"/>
</dbReference>
<dbReference type="RefSeq" id="WP_232593811.1">
    <property type="nucleotide sequence ID" value="NZ_BSPD01000073.1"/>
</dbReference>
<dbReference type="InterPro" id="IPR012341">
    <property type="entry name" value="6hp_glycosidase-like_sf"/>
</dbReference>
<organism evidence="3 4">
    <name type="scientific">Marinibactrum halimedae</name>
    <dbReference type="NCBI Taxonomy" id="1444977"/>
    <lineage>
        <taxon>Bacteria</taxon>
        <taxon>Pseudomonadati</taxon>
        <taxon>Pseudomonadota</taxon>
        <taxon>Gammaproteobacteria</taxon>
        <taxon>Cellvibrionales</taxon>
        <taxon>Cellvibrionaceae</taxon>
        <taxon>Marinibactrum</taxon>
    </lineage>
</organism>
<evidence type="ECO:0000259" key="1">
    <source>
        <dbReference type="Pfam" id="PF00723"/>
    </source>
</evidence>
<protein>
    <submittedName>
        <fullName evidence="3">Glucoamylase</fullName>
    </submittedName>
</protein>
<name>A0AA37WMI8_9GAMM</name>
<keyword evidence="4" id="KW-1185">Reference proteome</keyword>
<dbReference type="Gene3D" id="2.70.98.10">
    <property type="match status" value="1"/>
</dbReference>
<dbReference type="GO" id="GO:0016757">
    <property type="term" value="F:glycosyltransferase activity"/>
    <property type="evidence" value="ECO:0007669"/>
    <property type="project" value="UniProtKB-ARBA"/>
</dbReference>
<evidence type="ECO:0000259" key="2">
    <source>
        <dbReference type="Pfam" id="PF09137"/>
    </source>
</evidence>
<feature type="domain" description="GH15-like" evidence="1">
    <location>
        <begin position="358"/>
        <end position="800"/>
    </location>
</feature>
<reference evidence="3 4" key="1">
    <citation type="journal article" date="2014" name="Int. J. Syst. Evol. Microbiol.">
        <title>Complete genome sequence of Corynebacterium casei LMG S-19264T (=DSM 44701T), isolated from a smear-ripened cheese.</title>
        <authorList>
            <consortium name="US DOE Joint Genome Institute (JGI-PGF)"/>
            <person name="Walter F."/>
            <person name="Albersmeier A."/>
            <person name="Kalinowski J."/>
            <person name="Ruckert C."/>
        </authorList>
    </citation>
    <scope>NUCLEOTIDE SEQUENCE [LARGE SCALE GENOMIC DNA]</scope>
    <source>
        <strain evidence="3 4">NBRC 110095</strain>
    </source>
</reference>
<dbReference type="Gene3D" id="1.50.10.10">
    <property type="match status" value="1"/>
</dbReference>
<accession>A0AA37WMI8</accession>
<dbReference type="PANTHER" id="PTHR31616:SF0">
    <property type="entry name" value="GLUCAN 1,4-ALPHA-GLUCOSIDASE"/>
    <property type="match status" value="1"/>
</dbReference>
<evidence type="ECO:0000313" key="3">
    <source>
        <dbReference type="EMBL" id="GLS27289.1"/>
    </source>
</evidence>
<dbReference type="Proteomes" id="UP001156870">
    <property type="component" value="Unassembled WGS sequence"/>
</dbReference>
<evidence type="ECO:0000313" key="4">
    <source>
        <dbReference type="Proteomes" id="UP001156870"/>
    </source>
</evidence>
<dbReference type="PROSITE" id="PS51257">
    <property type="entry name" value="PROKAR_LIPOPROTEIN"/>
    <property type="match status" value="1"/>
</dbReference>
<gene>
    <name evidence="3" type="ORF">GCM10007877_30080</name>
</gene>
<dbReference type="Pfam" id="PF09137">
    <property type="entry name" value="Glucodextran_N"/>
    <property type="match status" value="1"/>
</dbReference>
<dbReference type="GO" id="GO:0005975">
    <property type="term" value="P:carbohydrate metabolic process"/>
    <property type="evidence" value="ECO:0007669"/>
    <property type="project" value="InterPro"/>
</dbReference>
<dbReference type="EMBL" id="BSPD01000073">
    <property type="protein sequence ID" value="GLS27289.1"/>
    <property type="molecule type" value="Genomic_DNA"/>
</dbReference>
<dbReference type="SUPFAM" id="SSF74650">
    <property type="entry name" value="Galactose mutarotase-like"/>
    <property type="match status" value="1"/>
</dbReference>
<dbReference type="InterPro" id="IPR015220">
    <property type="entry name" value="Glucodextranase_N"/>
</dbReference>
<dbReference type="CDD" id="cd07430">
    <property type="entry name" value="GH15_N"/>
    <property type="match status" value="1"/>
</dbReference>
<comment type="caution">
    <text evidence="3">The sequence shown here is derived from an EMBL/GenBank/DDBJ whole genome shotgun (WGS) entry which is preliminary data.</text>
</comment>
<dbReference type="NCBIfam" id="TIGR01535">
    <property type="entry name" value="glucan_glucosid"/>
    <property type="match status" value="1"/>
</dbReference>
<dbReference type="InterPro" id="IPR014718">
    <property type="entry name" value="GH-type_carb-bd"/>
</dbReference>
<dbReference type="GO" id="GO:0030246">
    <property type="term" value="F:carbohydrate binding"/>
    <property type="evidence" value="ECO:0007669"/>
    <property type="project" value="InterPro"/>
</dbReference>
<dbReference type="GO" id="GO:0004553">
    <property type="term" value="F:hydrolase activity, hydrolyzing O-glycosyl compounds"/>
    <property type="evidence" value="ECO:0007669"/>
    <property type="project" value="TreeGrafter"/>
</dbReference>
<sequence length="832" mass="92198">MNKNTLFICALMVSIGGCANDRQIVEHGMIEQQAKGSGVGKENVAPGAPGADPVWAFSGKTGIGTSYEAYVDGAYQSNPQTGAVSKVWFSIANGIVTETMWGLIHQAQIKDMQYVIVGQDRSGKTYVDREETDTDTTIEYLHTDNEGRPLSLAYKITNRDKEGLYTLEKHIFTDPDRPVLFMRTHFVAHQGNFTPYLIVDPHVNNDGINDSGWVSADGLYAADGNVMLGIHTSAPFTEKTVGFAGISDPFSDLKDGYLDVYYTTSGKEKGNVLLGGALPPVINGKETVIDTVLAFGRSESDIQRMASETLQQGYEKTLAHYNGVGDAMGWEDYLKGLSGLDAIKDMAMDGGKLAHVSALVLKAQEDKTHAGALIASLSNPWGDTVLALEKSTGYKAVWPRDFYQCAMALLALGDTETPKVAFEYLKQVQVSESTPLNKGDGGWFLQKSHVDGQIEWWSVQLDQTAMPIMLAWKLWKAGVLNEEEARYWYHTMLKPAANFLVSGGQLNLDWNTEVITPPITQQERWEEQSGYSPSSTAALIAGLVVAADFAEFAGEAEFAQKYLQHAKAYSANIEKYMFTTQGVHNHNGQYYLRITQNEDPNDNGMLLDRNGRGELKEKEILDAGFLELVRYGVRESNDPYIIDSLEELDDTTLPDNLKVKYEFTFEDVDGVFSGWRRYGNDGYGEDMTNGANYGQNGMTPGQRGRVWPFFTGERGHYELAKILKLHGDESNTESPAIKSELLRLRQHYVQAMELFANEGLMLPEQVWDGIGVNPGNKYQKGEGTNSATPLAWTHAEYIKLLRSITDQAVWDHYPLVTEALNREDSASVVISY</sequence>
<feature type="domain" description="Glucodextranase N-terminal" evidence="2">
    <location>
        <begin position="45"/>
        <end position="334"/>
    </location>
</feature>
<proteinExistence type="predicted"/>
<dbReference type="InterPro" id="IPR011013">
    <property type="entry name" value="Gal_mutarotase_sf_dom"/>
</dbReference>
<dbReference type="InterPro" id="IPR008928">
    <property type="entry name" value="6-hairpin_glycosidase_sf"/>
</dbReference>
<dbReference type="PANTHER" id="PTHR31616">
    <property type="entry name" value="TREHALASE"/>
    <property type="match status" value="1"/>
</dbReference>
<dbReference type="Pfam" id="PF00723">
    <property type="entry name" value="Glyco_hydro_15"/>
    <property type="match status" value="1"/>
</dbReference>
<dbReference type="InterPro" id="IPR011613">
    <property type="entry name" value="GH15-like"/>
</dbReference>